<reference evidence="2 3" key="1">
    <citation type="submission" date="2016-10" db="EMBL/GenBank/DDBJ databases">
        <authorList>
            <person name="de Groot N.N."/>
        </authorList>
    </citation>
    <scope>NUCLEOTIDE SEQUENCE [LARGE SCALE GENOMIC DNA]</scope>
    <source>
        <strain evidence="2 3">ATCC 51327</strain>
    </source>
</reference>
<dbReference type="Gene3D" id="3.20.20.140">
    <property type="entry name" value="Metal-dependent hydrolases"/>
    <property type="match status" value="1"/>
</dbReference>
<dbReference type="SUPFAM" id="SSF51338">
    <property type="entry name" value="Composite domain of metallo-dependent hydrolases"/>
    <property type="match status" value="1"/>
</dbReference>
<dbReference type="PANTHER" id="PTHR22642:SF2">
    <property type="entry name" value="PROTEIN LONG AFTER FAR-RED 3"/>
    <property type="match status" value="1"/>
</dbReference>
<dbReference type="AlphaFoldDB" id="A0A1I4EN55"/>
<dbReference type="OrthoDB" id="9767366at2"/>
<keyword evidence="3" id="KW-1185">Reference proteome</keyword>
<dbReference type="EMBL" id="FOTI01000001">
    <property type="protein sequence ID" value="SFL05906.1"/>
    <property type="molecule type" value="Genomic_DNA"/>
</dbReference>
<dbReference type="Gene3D" id="3.10.310.70">
    <property type="match status" value="1"/>
</dbReference>
<dbReference type="STRING" id="29563.SAMN02983006_00013"/>
<dbReference type="InterPro" id="IPR011059">
    <property type="entry name" value="Metal-dep_hydrolase_composite"/>
</dbReference>
<dbReference type="Gene3D" id="2.30.40.10">
    <property type="entry name" value="Urease, subunit C, domain 1"/>
    <property type="match status" value="1"/>
</dbReference>
<gene>
    <name evidence="2" type="ORF">SAMN02983006_00013</name>
</gene>
<sequence length="533" mass="59652">MIRLQKKLFYNGNIYTMSAEQPIANNVLIEANKIIALNVESAPEAELINLAGKTMLPGFNDSHLHVLNFGMNLNIIDLNGVSSIAELIELTKNYLAKNDVKAEQWVFGWGWNQELFKEKRMPNRFDLDQASKQIPIVLTRTCGHLAVVNSKALNLLDISAKTEVTGGKIGKDESGSLTGIFAENALELVYKWRDNLDVSGIKSHILKAAKKLRKMGLTHVQTDDLASTNAGYQKVMQAYYELADENNLPIKFNLQLRLKTPAEIREFLSKNSLSKYSDYLTLGPLKILADGSLGAGTAALRKNYHDQPNNKGKLAYSYQEMYNLIETAFKNNLQVACHAIGDRTLEVYLAILGQLQPKFNQQLRNRIVHCQISDYKLLNKMAELNISADIQPAFTATDWQIVAKRVGKEREILSYAWKTMFDLGINAAGGSDCPIETPAPLWGISCAVNRQDKNNKPEGGWLPWQKLTLTDALKLYTKNAAYNCFKENEIGQIKEDYLADFTILAGNPYKISETKIKDIEVAGTVVNGNLVWN</sequence>
<dbReference type="InterPro" id="IPR013108">
    <property type="entry name" value="Amidohydro_3"/>
</dbReference>
<dbReference type="InterPro" id="IPR032466">
    <property type="entry name" value="Metal_Hydrolase"/>
</dbReference>
<dbReference type="PANTHER" id="PTHR22642">
    <property type="entry name" value="IMIDAZOLONEPROPIONASE"/>
    <property type="match status" value="1"/>
</dbReference>
<proteinExistence type="predicted"/>
<name>A0A1I4EN55_9FIRM</name>
<dbReference type="SUPFAM" id="SSF51556">
    <property type="entry name" value="Metallo-dependent hydrolases"/>
    <property type="match status" value="1"/>
</dbReference>
<accession>A0A1I4EN55</accession>
<dbReference type="GO" id="GO:0016810">
    <property type="term" value="F:hydrolase activity, acting on carbon-nitrogen (but not peptide) bonds"/>
    <property type="evidence" value="ECO:0007669"/>
    <property type="project" value="InterPro"/>
</dbReference>
<dbReference type="InterPro" id="IPR033932">
    <property type="entry name" value="YtcJ-like"/>
</dbReference>
<dbReference type="Pfam" id="PF07969">
    <property type="entry name" value="Amidohydro_3"/>
    <property type="match status" value="1"/>
</dbReference>
<feature type="domain" description="Amidohydrolase 3" evidence="1">
    <location>
        <begin position="46"/>
        <end position="531"/>
    </location>
</feature>
<organism evidence="2 3">
    <name type="scientific">Halanaerobium salsuginis</name>
    <dbReference type="NCBI Taxonomy" id="29563"/>
    <lineage>
        <taxon>Bacteria</taxon>
        <taxon>Bacillati</taxon>
        <taxon>Bacillota</taxon>
        <taxon>Clostridia</taxon>
        <taxon>Halanaerobiales</taxon>
        <taxon>Halanaerobiaceae</taxon>
        <taxon>Halanaerobium</taxon>
    </lineage>
</organism>
<dbReference type="Proteomes" id="UP000199006">
    <property type="component" value="Unassembled WGS sequence"/>
</dbReference>
<protein>
    <recommendedName>
        <fullName evidence="1">Amidohydrolase 3 domain-containing protein</fullName>
    </recommendedName>
</protein>
<evidence type="ECO:0000259" key="1">
    <source>
        <dbReference type="Pfam" id="PF07969"/>
    </source>
</evidence>
<dbReference type="CDD" id="cd01300">
    <property type="entry name" value="YtcJ_like"/>
    <property type="match status" value="1"/>
</dbReference>
<evidence type="ECO:0000313" key="2">
    <source>
        <dbReference type="EMBL" id="SFL05906.1"/>
    </source>
</evidence>
<evidence type="ECO:0000313" key="3">
    <source>
        <dbReference type="Proteomes" id="UP000199006"/>
    </source>
</evidence>